<dbReference type="InterPro" id="IPR043502">
    <property type="entry name" value="DNA/RNA_pol_sf"/>
</dbReference>
<keyword evidence="4 16" id="KW-0515">Mutator protein</keyword>
<dbReference type="EMBL" id="DSEC01000557">
    <property type="protein sequence ID" value="HER44327.1"/>
    <property type="molecule type" value="Genomic_DNA"/>
</dbReference>
<dbReference type="Gene3D" id="3.30.70.270">
    <property type="match status" value="1"/>
</dbReference>
<keyword evidence="10 16" id="KW-0227">DNA damage</keyword>
<keyword evidence="8 16" id="KW-0235">DNA replication</keyword>
<dbReference type="Pfam" id="PF11799">
    <property type="entry name" value="IMS_C"/>
    <property type="match status" value="1"/>
</dbReference>
<dbReference type="SUPFAM" id="SSF100879">
    <property type="entry name" value="Lesion bypass DNA polymerase (Y-family), little finger domain"/>
    <property type="match status" value="1"/>
</dbReference>
<evidence type="ECO:0000256" key="4">
    <source>
        <dbReference type="ARBA" id="ARBA00022457"/>
    </source>
</evidence>
<dbReference type="Gene3D" id="3.30.1490.100">
    <property type="entry name" value="DNA polymerase, Y-family, little finger domain"/>
    <property type="match status" value="1"/>
</dbReference>
<feature type="active site" evidence="16">
    <location>
        <position position="95"/>
    </location>
</feature>
<evidence type="ECO:0000256" key="14">
    <source>
        <dbReference type="ARBA" id="ARBA00023204"/>
    </source>
</evidence>
<organism evidence="18">
    <name type="scientific">Eiseniibacteriota bacterium</name>
    <dbReference type="NCBI Taxonomy" id="2212470"/>
    <lineage>
        <taxon>Bacteria</taxon>
        <taxon>Candidatus Eiseniibacteriota</taxon>
    </lineage>
</organism>
<dbReference type="GO" id="GO:0003887">
    <property type="term" value="F:DNA-directed DNA polymerase activity"/>
    <property type="evidence" value="ECO:0007669"/>
    <property type="project" value="UniProtKB-UniRule"/>
</dbReference>
<keyword evidence="13 16" id="KW-0238">DNA-binding</keyword>
<evidence type="ECO:0000313" key="18">
    <source>
        <dbReference type="EMBL" id="HER44327.1"/>
    </source>
</evidence>
<protein>
    <recommendedName>
        <fullName evidence="16">DNA polymerase IV</fullName>
        <shortName evidence="16">Pol IV</shortName>
        <ecNumber evidence="16">2.7.7.7</ecNumber>
    </recommendedName>
</protein>
<dbReference type="GO" id="GO:0003684">
    <property type="term" value="F:damaged DNA binding"/>
    <property type="evidence" value="ECO:0007669"/>
    <property type="project" value="InterPro"/>
</dbReference>
<dbReference type="EC" id="2.7.7.7" evidence="16"/>
<dbReference type="Pfam" id="PF00817">
    <property type="entry name" value="IMS"/>
    <property type="match status" value="1"/>
</dbReference>
<dbReference type="GO" id="GO:0006261">
    <property type="term" value="P:DNA-templated DNA replication"/>
    <property type="evidence" value="ECO:0007669"/>
    <property type="project" value="UniProtKB-UniRule"/>
</dbReference>
<comment type="caution">
    <text evidence="18">The sequence shown here is derived from an EMBL/GenBank/DDBJ whole genome shotgun (WGS) entry which is preliminary data.</text>
</comment>
<dbReference type="InterPro" id="IPR017961">
    <property type="entry name" value="DNA_pol_Y-fam_little_finger"/>
</dbReference>
<dbReference type="GO" id="GO:0042276">
    <property type="term" value="P:error-prone translesion synthesis"/>
    <property type="evidence" value="ECO:0007669"/>
    <property type="project" value="TreeGrafter"/>
</dbReference>
<dbReference type="CDD" id="cd03586">
    <property type="entry name" value="PolY_Pol_IV_kappa"/>
    <property type="match status" value="1"/>
</dbReference>
<evidence type="ECO:0000256" key="16">
    <source>
        <dbReference type="HAMAP-Rule" id="MF_01113"/>
    </source>
</evidence>
<comment type="catalytic activity">
    <reaction evidence="15 16">
        <text>DNA(n) + a 2'-deoxyribonucleoside 5'-triphosphate = DNA(n+1) + diphosphate</text>
        <dbReference type="Rhea" id="RHEA:22508"/>
        <dbReference type="Rhea" id="RHEA-COMP:17339"/>
        <dbReference type="Rhea" id="RHEA-COMP:17340"/>
        <dbReference type="ChEBI" id="CHEBI:33019"/>
        <dbReference type="ChEBI" id="CHEBI:61560"/>
        <dbReference type="ChEBI" id="CHEBI:173112"/>
        <dbReference type="EC" id="2.7.7.7"/>
    </reaction>
</comment>
<evidence type="ECO:0000256" key="6">
    <source>
        <dbReference type="ARBA" id="ARBA00022679"/>
    </source>
</evidence>
<comment type="subunit">
    <text evidence="3 16">Monomer.</text>
</comment>
<dbReference type="PANTHER" id="PTHR11076">
    <property type="entry name" value="DNA REPAIR POLYMERASE UMUC / TRANSFERASE FAMILY MEMBER"/>
    <property type="match status" value="1"/>
</dbReference>
<dbReference type="InterPro" id="IPR050116">
    <property type="entry name" value="DNA_polymerase-Y"/>
</dbReference>
<keyword evidence="14 16" id="KW-0234">DNA repair</keyword>
<accession>A0A7V2F412</accession>
<dbReference type="InterPro" id="IPR001126">
    <property type="entry name" value="UmuC"/>
</dbReference>
<dbReference type="Proteomes" id="UP000886069">
    <property type="component" value="Unassembled WGS sequence"/>
</dbReference>
<keyword evidence="11 16" id="KW-0460">Magnesium</keyword>
<keyword evidence="6 16" id="KW-0808">Transferase</keyword>
<dbReference type="Pfam" id="PF11798">
    <property type="entry name" value="IMS_HHH"/>
    <property type="match status" value="1"/>
</dbReference>
<reference evidence="18" key="1">
    <citation type="journal article" date="2020" name="mSystems">
        <title>Genome- and Community-Level Interaction Insights into Carbon Utilization and Element Cycling Functions of Hydrothermarchaeota in Hydrothermal Sediment.</title>
        <authorList>
            <person name="Zhou Z."/>
            <person name="Liu Y."/>
            <person name="Xu W."/>
            <person name="Pan J."/>
            <person name="Luo Z.H."/>
            <person name="Li M."/>
        </authorList>
    </citation>
    <scope>NUCLEOTIDE SEQUENCE [LARGE SCALE GENOMIC DNA]</scope>
    <source>
        <strain evidence="18">SpSt-1233</strain>
    </source>
</reference>
<evidence type="ECO:0000256" key="10">
    <source>
        <dbReference type="ARBA" id="ARBA00022763"/>
    </source>
</evidence>
<keyword evidence="7 16" id="KW-0548">Nucleotidyltransferase</keyword>
<dbReference type="NCBIfam" id="NF002751">
    <property type="entry name" value="PRK02794.1"/>
    <property type="match status" value="1"/>
</dbReference>
<dbReference type="GO" id="GO:0000287">
    <property type="term" value="F:magnesium ion binding"/>
    <property type="evidence" value="ECO:0007669"/>
    <property type="project" value="UniProtKB-UniRule"/>
</dbReference>
<comment type="caution">
    <text evidence="16">Lacks conserved residue(s) required for the propagation of feature annotation.</text>
</comment>
<evidence type="ECO:0000256" key="8">
    <source>
        <dbReference type="ARBA" id="ARBA00022705"/>
    </source>
</evidence>
<name>A0A7V2F412_UNCEI</name>
<evidence type="ECO:0000256" key="9">
    <source>
        <dbReference type="ARBA" id="ARBA00022723"/>
    </source>
</evidence>
<keyword evidence="9 16" id="KW-0479">Metal-binding</keyword>
<evidence type="ECO:0000256" key="5">
    <source>
        <dbReference type="ARBA" id="ARBA00022490"/>
    </source>
</evidence>
<feature type="site" description="Substrate discrimination" evidence="16">
    <location>
        <position position="5"/>
    </location>
</feature>
<dbReference type="GO" id="GO:0006281">
    <property type="term" value="P:DNA repair"/>
    <property type="evidence" value="ECO:0007669"/>
    <property type="project" value="UniProtKB-UniRule"/>
</dbReference>
<dbReference type="Gene3D" id="1.10.150.20">
    <property type="entry name" value="5' to 3' exonuclease, C-terminal subdomain"/>
    <property type="match status" value="1"/>
</dbReference>
<dbReference type="InterPro" id="IPR036775">
    <property type="entry name" value="DNA_pol_Y-fam_lit_finger_sf"/>
</dbReference>
<evidence type="ECO:0000256" key="15">
    <source>
        <dbReference type="ARBA" id="ARBA00049244"/>
    </source>
</evidence>
<dbReference type="NCBIfam" id="NF002677">
    <property type="entry name" value="PRK02406.1"/>
    <property type="match status" value="1"/>
</dbReference>
<dbReference type="InterPro" id="IPR022880">
    <property type="entry name" value="DNApol_IV"/>
</dbReference>
<comment type="cofactor">
    <cofactor evidence="16">
        <name>Mg(2+)</name>
        <dbReference type="ChEBI" id="CHEBI:18420"/>
    </cofactor>
    <text evidence="16">Binds 2 magnesium ions per subunit.</text>
</comment>
<dbReference type="Gene3D" id="3.40.1170.60">
    <property type="match status" value="1"/>
</dbReference>
<sequence length="378" mass="41428">MDAFYASVERLDDPALEGKPVIVGGSSRRGVVSAASYEARTFGVHSAMPIFQARRLCPHGIFLPVRMQRYAEVSRVVMHCLGEFSPLVEQVSVDEAYVDLTGTRGLFGPPEEAARAIKRRIREATSLSCSIGLSTSKLIAKIASDMDKPDGLTVIPPGEVRVFLDTLPIGKVPGIGKKSEEELSKLGVARIGDLSRFKPEYLAGRFGAFGERLLAISRGEDRSPVVPYTAPKSISGEVTLEEDTMDPSVIRSLLLAQSDRVARRLRKQGFRGKTVTLKLKTGDFTSITRSSTLERPVQLAGAIYEEAVKLLEAERLKQRVRLVGVGVGKLEPADESGQLPLFDEKGTREEKMERAERAMDEIVDRFGRGALKRGSQLE</sequence>
<dbReference type="GO" id="GO:0005829">
    <property type="term" value="C:cytosol"/>
    <property type="evidence" value="ECO:0007669"/>
    <property type="project" value="TreeGrafter"/>
</dbReference>
<evidence type="ECO:0000256" key="13">
    <source>
        <dbReference type="ARBA" id="ARBA00023125"/>
    </source>
</evidence>
<evidence type="ECO:0000256" key="3">
    <source>
        <dbReference type="ARBA" id="ARBA00011245"/>
    </source>
</evidence>
<keyword evidence="12 16" id="KW-0239">DNA-directed DNA polymerase</keyword>
<dbReference type="PROSITE" id="PS50173">
    <property type="entry name" value="UMUC"/>
    <property type="match status" value="1"/>
</dbReference>
<evidence type="ECO:0000256" key="2">
    <source>
        <dbReference type="ARBA" id="ARBA00010945"/>
    </source>
</evidence>
<comment type="subcellular location">
    <subcellularLocation>
        <location evidence="1 16">Cytoplasm</location>
    </subcellularLocation>
</comment>
<gene>
    <name evidence="16" type="primary">dinB</name>
    <name evidence="18" type="ORF">ENO08_07700</name>
</gene>
<dbReference type="FunFam" id="3.30.1490.100:FF:000004">
    <property type="entry name" value="DNA polymerase IV"/>
    <property type="match status" value="1"/>
</dbReference>
<evidence type="ECO:0000256" key="11">
    <source>
        <dbReference type="ARBA" id="ARBA00022842"/>
    </source>
</evidence>
<comment type="similarity">
    <text evidence="2 16">Belongs to the DNA polymerase type-Y family.</text>
</comment>
<dbReference type="SUPFAM" id="SSF56672">
    <property type="entry name" value="DNA/RNA polymerases"/>
    <property type="match status" value="1"/>
</dbReference>
<dbReference type="GO" id="GO:0009432">
    <property type="term" value="P:SOS response"/>
    <property type="evidence" value="ECO:0007669"/>
    <property type="project" value="TreeGrafter"/>
</dbReference>
<feature type="binding site" evidence="16">
    <location>
        <position position="94"/>
    </location>
    <ligand>
        <name>Mg(2+)</name>
        <dbReference type="ChEBI" id="CHEBI:18420"/>
    </ligand>
</feature>
<dbReference type="InterPro" id="IPR043128">
    <property type="entry name" value="Rev_trsase/Diguanyl_cyclase"/>
</dbReference>
<dbReference type="HAMAP" id="MF_01113">
    <property type="entry name" value="DNApol_IV"/>
    <property type="match status" value="1"/>
</dbReference>
<feature type="domain" description="UmuC" evidence="17">
    <location>
        <begin position="1"/>
        <end position="176"/>
    </location>
</feature>
<evidence type="ECO:0000256" key="7">
    <source>
        <dbReference type="ARBA" id="ARBA00022695"/>
    </source>
</evidence>
<dbReference type="InterPro" id="IPR024728">
    <property type="entry name" value="PolY_HhH_motif"/>
</dbReference>
<proteinExistence type="inferred from homology"/>
<evidence type="ECO:0000256" key="1">
    <source>
        <dbReference type="ARBA" id="ARBA00004496"/>
    </source>
</evidence>
<evidence type="ECO:0000256" key="12">
    <source>
        <dbReference type="ARBA" id="ARBA00022932"/>
    </source>
</evidence>
<comment type="function">
    <text evidence="16">Poorly processive, error-prone DNA polymerase involved in untargeted mutagenesis. Copies undamaged DNA at stalled replication forks, which arise in vivo from mismatched or misaligned primer ends. These misaligned primers can be extended by PolIV. Exhibits no 3'-5' exonuclease (proofreading) activity. May be involved in translesional synthesis, in conjunction with the beta clamp from PolIII.</text>
</comment>
<dbReference type="AlphaFoldDB" id="A0A7V2F412"/>
<evidence type="ECO:0000259" key="17">
    <source>
        <dbReference type="PROSITE" id="PS50173"/>
    </source>
</evidence>
<dbReference type="FunFam" id="3.40.1170.60:FF:000001">
    <property type="entry name" value="DNA polymerase IV"/>
    <property type="match status" value="1"/>
</dbReference>
<keyword evidence="5 16" id="KW-0963">Cytoplasm</keyword>
<dbReference type="PANTHER" id="PTHR11076:SF33">
    <property type="entry name" value="DNA POLYMERASE KAPPA"/>
    <property type="match status" value="1"/>
</dbReference>